<evidence type="ECO:0000259" key="2">
    <source>
        <dbReference type="Pfam" id="PF00248"/>
    </source>
</evidence>
<dbReference type="PANTHER" id="PTHR42686">
    <property type="entry name" value="GH17980P-RELATED"/>
    <property type="match status" value="1"/>
</dbReference>
<dbReference type="WBParaSite" id="TCLT_0000766401-mRNA-1">
    <property type="protein sequence ID" value="TCLT_0000766401-mRNA-1"/>
    <property type="gene ID" value="TCLT_0000766401"/>
</dbReference>
<protein>
    <submittedName>
        <fullName evidence="5">Aldo_ket_red domain-containing protein</fullName>
    </submittedName>
</protein>
<dbReference type="GO" id="GO:0005829">
    <property type="term" value="C:cytosol"/>
    <property type="evidence" value="ECO:0007669"/>
    <property type="project" value="TreeGrafter"/>
</dbReference>
<dbReference type="OrthoDB" id="48988at2759"/>
<feature type="domain" description="NADP-dependent oxidoreductase" evidence="2">
    <location>
        <begin position="85"/>
        <end position="353"/>
    </location>
</feature>
<organism evidence="5">
    <name type="scientific">Thelazia callipaeda</name>
    <name type="common">Oriental eyeworm</name>
    <name type="synonym">Parasitic nematode</name>
    <dbReference type="NCBI Taxonomy" id="103827"/>
    <lineage>
        <taxon>Eukaryota</taxon>
        <taxon>Metazoa</taxon>
        <taxon>Ecdysozoa</taxon>
        <taxon>Nematoda</taxon>
        <taxon>Chromadorea</taxon>
        <taxon>Rhabditida</taxon>
        <taxon>Spirurina</taxon>
        <taxon>Spiruromorpha</taxon>
        <taxon>Thelazioidea</taxon>
        <taxon>Thelaziidae</taxon>
        <taxon>Thelazia</taxon>
    </lineage>
</organism>
<reference evidence="3 4" key="2">
    <citation type="submission" date="2018-11" db="EMBL/GenBank/DDBJ databases">
        <authorList>
            <consortium name="Pathogen Informatics"/>
        </authorList>
    </citation>
    <scope>NUCLEOTIDE SEQUENCE [LARGE SCALE GENOMIC DNA]</scope>
</reference>
<feature type="compositionally biased region" description="Polar residues" evidence="1">
    <location>
        <begin position="42"/>
        <end position="53"/>
    </location>
</feature>
<dbReference type="Gene3D" id="3.20.20.100">
    <property type="entry name" value="NADP-dependent oxidoreductase domain"/>
    <property type="match status" value="1"/>
</dbReference>
<proteinExistence type="predicted"/>
<feature type="compositionally biased region" description="Polar residues" evidence="1">
    <location>
        <begin position="1"/>
        <end position="17"/>
    </location>
</feature>
<dbReference type="AlphaFoldDB" id="A0A0N5D3Y7"/>
<keyword evidence="4" id="KW-1185">Reference proteome</keyword>
<dbReference type="GO" id="GO:0016491">
    <property type="term" value="F:oxidoreductase activity"/>
    <property type="evidence" value="ECO:0007669"/>
    <property type="project" value="InterPro"/>
</dbReference>
<dbReference type="Pfam" id="PF00248">
    <property type="entry name" value="Aldo_ket_red"/>
    <property type="match status" value="1"/>
</dbReference>
<dbReference type="EMBL" id="UYYF01004532">
    <property type="protein sequence ID" value="VDN05131.1"/>
    <property type="molecule type" value="Genomic_DNA"/>
</dbReference>
<dbReference type="STRING" id="103827.A0A0N5D3Y7"/>
<evidence type="ECO:0000313" key="3">
    <source>
        <dbReference type="EMBL" id="VDN05131.1"/>
    </source>
</evidence>
<gene>
    <name evidence="3" type="ORF">TCLT_LOCUS7653</name>
</gene>
<reference evidence="5" key="1">
    <citation type="submission" date="2017-02" db="UniProtKB">
        <authorList>
            <consortium name="WormBaseParasite"/>
        </authorList>
    </citation>
    <scope>IDENTIFICATION</scope>
</reference>
<dbReference type="Proteomes" id="UP000276776">
    <property type="component" value="Unassembled WGS sequence"/>
</dbReference>
<evidence type="ECO:0000313" key="5">
    <source>
        <dbReference type="WBParaSite" id="TCLT_0000766401-mRNA-1"/>
    </source>
</evidence>
<dbReference type="InterPro" id="IPR023210">
    <property type="entry name" value="NADP_OxRdtase_dom"/>
</dbReference>
<dbReference type="InterPro" id="IPR020471">
    <property type="entry name" value="AKR"/>
</dbReference>
<dbReference type="SUPFAM" id="SSF51430">
    <property type="entry name" value="NAD(P)-linked oxidoreductase"/>
    <property type="match status" value="1"/>
</dbReference>
<feature type="region of interest" description="Disordered" evidence="1">
    <location>
        <begin position="1"/>
        <end position="53"/>
    </location>
</feature>
<dbReference type="InterPro" id="IPR036812">
    <property type="entry name" value="NAD(P)_OxRdtase_dom_sf"/>
</dbReference>
<dbReference type="PANTHER" id="PTHR42686:SF1">
    <property type="entry name" value="GH17980P-RELATED"/>
    <property type="match status" value="1"/>
</dbReference>
<evidence type="ECO:0000313" key="4">
    <source>
        <dbReference type="Proteomes" id="UP000276776"/>
    </source>
</evidence>
<accession>A0A0N5D3Y7</accession>
<feature type="compositionally biased region" description="Acidic residues" evidence="1">
    <location>
        <begin position="26"/>
        <end position="37"/>
    </location>
</feature>
<evidence type="ECO:0000256" key="1">
    <source>
        <dbReference type="SAM" id="MobiDB-lite"/>
    </source>
</evidence>
<dbReference type="OMA" id="RHMKAFR"/>
<sequence>MQQDCQQQSHTLSSAVRSSALPVTKEEEEEDEAEAEAEERSVQGSQEDASMLSKSETHNIKKVLYHNEMMTYRPLGSTSLNVSIISLGGGAIGGLFGDIKNYPIDEILKEAFKNGINYIDTGYWYGQSRSEEILGAALKKFPRSTYIISTKIGRFELDFSRSYDYRADALLEQLSMSLKRLKLAYVDICYLQLRDSDFNILAHTIFTESLEALRIAKVTGKTKYIGIAGYTLQNIVNVLENSPIKIDIVMTYGRATLCDNSFGEYRQYFESYGVGVVNGAPLSMGLLSDEGPKEWHPAPSVVLKKTSEASSYCKSKGISLAKLAIEYATHFPGINTCLVGVSNKGQILQCIQIACSDGLTSNEERVRSRILRRYFDKLNNANWEGIDLHQYWKRMESTDWNKTFKKHSRLQLAKQQCICTMYT</sequence>
<name>A0A0N5D3Y7_THECL</name>